<organism evidence="1 2">
    <name type="scientific">Micromonospora tarensis</name>
    <dbReference type="NCBI Taxonomy" id="2806100"/>
    <lineage>
        <taxon>Bacteria</taxon>
        <taxon>Bacillati</taxon>
        <taxon>Actinomycetota</taxon>
        <taxon>Actinomycetes</taxon>
        <taxon>Micromonosporales</taxon>
        <taxon>Micromonosporaceae</taxon>
        <taxon>Micromonospora</taxon>
    </lineage>
</organism>
<dbReference type="RefSeq" id="WP_203149431.1">
    <property type="nucleotide sequence ID" value="NZ_JAEVHL010000079.1"/>
</dbReference>
<proteinExistence type="predicted"/>
<reference evidence="1 2" key="1">
    <citation type="submission" date="2021-01" db="EMBL/GenBank/DDBJ databases">
        <title>Draft genome sequence of Micromonospora sp. strain STR1s_6.</title>
        <authorList>
            <person name="Karlyshev A."/>
            <person name="Jawad R."/>
        </authorList>
    </citation>
    <scope>NUCLEOTIDE SEQUENCE [LARGE SCALE GENOMIC DNA]</scope>
    <source>
        <strain evidence="1 2">STR1S-6</strain>
    </source>
</reference>
<gene>
    <name evidence="1" type="ORF">JM949_17050</name>
</gene>
<evidence type="ECO:0000313" key="1">
    <source>
        <dbReference type="EMBL" id="MBM0276984.1"/>
    </source>
</evidence>
<protein>
    <recommendedName>
        <fullName evidence="3">DUF4259 domain-containing protein</fullName>
    </recommendedName>
</protein>
<dbReference type="EMBL" id="JAEVHL010000079">
    <property type="protein sequence ID" value="MBM0276984.1"/>
    <property type="molecule type" value="Genomic_DNA"/>
</dbReference>
<keyword evidence="2" id="KW-1185">Reference proteome</keyword>
<dbReference type="Proteomes" id="UP000622245">
    <property type="component" value="Unassembled WGS sequence"/>
</dbReference>
<comment type="caution">
    <text evidence="1">The sequence shown here is derived from an EMBL/GenBank/DDBJ whole genome shotgun (WGS) entry which is preliminary data.</text>
</comment>
<name>A0ABS1YHU6_9ACTN</name>
<evidence type="ECO:0000313" key="2">
    <source>
        <dbReference type="Proteomes" id="UP000622245"/>
    </source>
</evidence>
<sequence length="135" mass="14584">MAAPDAAARAGALEHLWSAILHQETPWTATPPAALEVAALLVDPRVTDPSLRAELLTFLAAVAEAGSITDRNLFEPDSDVDAALAQALRDGDEERIWEDERLQGALYVRAVIGCRQVVRPWSWPSATSTSRLTAI</sequence>
<accession>A0ABS1YHU6</accession>
<evidence type="ECO:0008006" key="3">
    <source>
        <dbReference type="Google" id="ProtNLM"/>
    </source>
</evidence>